<dbReference type="InterPro" id="IPR000873">
    <property type="entry name" value="AMP-dep_synth/lig_dom"/>
</dbReference>
<feature type="domain" description="Carrier" evidence="5">
    <location>
        <begin position="1300"/>
        <end position="1375"/>
    </location>
</feature>
<dbReference type="PROSITE" id="PS50075">
    <property type="entry name" value="CARRIER"/>
    <property type="match status" value="1"/>
</dbReference>
<dbReference type="PANTHER" id="PTHR45527:SF1">
    <property type="entry name" value="FATTY ACID SYNTHASE"/>
    <property type="match status" value="1"/>
</dbReference>
<gene>
    <name evidence="6" type="ORF">GCM10023311_00420</name>
</gene>
<dbReference type="Pfam" id="PF00550">
    <property type="entry name" value="PP-binding"/>
    <property type="match status" value="1"/>
</dbReference>
<dbReference type="NCBIfam" id="TIGR01733">
    <property type="entry name" value="AA-adenyl-dom"/>
    <property type="match status" value="1"/>
</dbReference>
<dbReference type="InterPro" id="IPR036736">
    <property type="entry name" value="ACP-like_sf"/>
</dbReference>
<dbReference type="EMBL" id="BAABJH010000001">
    <property type="protein sequence ID" value="GAA4882267.1"/>
    <property type="molecule type" value="Genomic_DNA"/>
</dbReference>
<dbReference type="InterPro" id="IPR001242">
    <property type="entry name" value="Condensation_dom"/>
</dbReference>
<keyword evidence="7" id="KW-1185">Reference proteome</keyword>
<keyword evidence="4" id="KW-0671">Queuosine biosynthesis</keyword>
<dbReference type="InterPro" id="IPR025110">
    <property type="entry name" value="AMP-bd_C"/>
</dbReference>
<dbReference type="Gene3D" id="3.40.50.980">
    <property type="match status" value="2"/>
</dbReference>
<dbReference type="SUPFAM" id="SSF52777">
    <property type="entry name" value="CoA-dependent acyltransferases"/>
    <property type="match status" value="2"/>
</dbReference>
<reference evidence="7" key="1">
    <citation type="journal article" date="2019" name="Int. J. Syst. Evol. Microbiol.">
        <title>The Global Catalogue of Microorganisms (GCM) 10K type strain sequencing project: providing services to taxonomists for standard genome sequencing and annotation.</title>
        <authorList>
            <consortium name="The Broad Institute Genomics Platform"/>
            <consortium name="The Broad Institute Genome Sequencing Center for Infectious Disease"/>
            <person name="Wu L."/>
            <person name="Ma J."/>
        </authorList>
    </citation>
    <scope>NUCLEOTIDE SEQUENCE [LARGE SCALE GENOMIC DNA]</scope>
    <source>
        <strain evidence="7">JCM 18274</strain>
    </source>
</reference>
<protein>
    <recommendedName>
        <fullName evidence="5">Carrier domain-containing protein</fullName>
    </recommendedName>
</protein>
<evidence type="ECO:0000259" key="5">
    <source>
        <dbReference type="PROSITE" id="PS50075"/>
    </source>
</evidence>
<evidence type="ECO:0000256" key="2">
    <source>
        <dbReference type="ARBA" id="ARBA00022450"/>
    </source>
</evidence>
<dbReference type="InterPro" id="IPR020806">
    <property type="entry name" value="PKS_PP-bd"/>
</dbReference>
<dbReference type="PANTHER" id="PTHR45527">
    <property type="entry name" value="NONRIBOSOMAL PEPTIDE SYNTHETASE"/>
    <property type="match status" value="1"/>
</dbReference>
<dbReference type="SUPFAM" id="SSF52402">
    <property type="entry name" value="Adenine nucleotide alpha hydrolases-like"/>
    <property type="match status" value="1"/>
</dbReference>
<organism evidence="6 7">
    <name type="scientific">Flaviramulus aquimarinus</name>
    <dbReference type="NCBI Taxonomy" id="1170456"/>
    <lineage>
        <taxon>Bacteria</taxon>
        <taxon>Pseudomonadati</taxon>
        <taxon>Bacteroidota</taxon>
        <taxon>Flavobacteriia</taxon>
        <taxon>Flavobacteriales</taxon>
        <taxon>Flavobacteriaceae</taxon>
        <taxon>Flaviramulus</taxon>
    </lineage>
</organism>
<dbReference type="SUPFAM" id="SSF56801">
    <property type="entry name" value="Acetyl-CoA synthetase-like"/>
    <property type="match status" value="1"/>
</dbReference>
<comment type="cofactor">
    <cofactor evidence="1">
        <name>pantetheine 4'-phosphate</name>
        <dbReference type="ChEBI" id="CHEBI:47942"/>
    </cofactor>
</comment>
<dbReference type="Pfam" id="PF00501">
    <property type="entry name" value="AMP-binding"/>
    <property type="match status" value="1"/>
</dbReference>
<evidence type="ECO:0000313" key="7">
    <source>
        <dbReference type="Proteomes" id="UP001500433"/>
    </source>
</evidence>
<dbReference type="Pfam" id="PF00668">
    <property type="entry name" value="Condensation"/>
    <property type="match status" value="1"/>
</dbReference>
<sequence length="1381" mass="156736">MNKNAINMMPLTTSQTSMWLGQKLNPSVPIYNVPYAFYINGNLDAVTFKQAFQELINTTDVLRTVFFDVDSIPYQKVLKDYNYSFEAINFKTDLTDILINDWLQDRSERLFDMSKPLFDSVLLNTSDQEYIWFFNVHHLITDASSSVLFFNRLSELYAQIKKGNESTDNSKFKYSDYVQYEANQQNSNKANKAYWEKKVETFSETPMLYGEKKTQQTTSKSHRVVLDLSLEQSEKINALAEQSDIKVWTKDLTLFNIFSTLLFTYLYRISGQKKLAIGAPINNRTTKTLKSTPGLFIEIFPLTVELTEDDTFFSLLQQIKRETNEYLKHAITGTSSAKVSRSFNTIFNYINASFSDFDGLTTKAEWIHPNHSDPAHKLRCHVYDFNATGHTKVVFDINTSILDESEAHAITSHFSNILDAFLSNINALIEAPSLLSEQESSLFLQSELEFNKPYVSILEHFETLAANIPNAIAFQCKNETLTYKGLNKKANQLANYLIKNGMTSNQKVALYNYRSTAYMIGVLAVIKAGGTFIPIASDQPRERVRFIVSNSDCSLILTEGDLKKNLENTNIQVIDLSDFNSLIANESVSNLNKVLKASALAYVLYTSGSTGDPKGVLISHSALSNYLFWAKDHYGIDSKSVFPLFTSIGFDLTITSTFLPLLSGGKLIVYKENTFGPDTSLLQLLGDNLVNVIKLTPSHLTFLKDRNLANSNIHTMIVGGEDFKVNLGKSIKSSFRNHLKIFNEYGPTEATVGCIVSKFDVDKHSDASIPIGYPIKNMHAYILDSHMNMVPKGVVGELYLSGHSLANGYLKLEDLTNSKFIDNPFVDGLKMYHTGDLARINKTGEFEYLGRVDEQVKLRGYRIELTDIESNLLDFEGIDDCAVVLVENNKVIVPEEEVINCTECGLPSNYPQTDFDDYGVCHLCNAFKGYKEKAQKYFKTEEELKTILTTNKIENTSYDCLSLLSGGKDSTYILAQLVGMGLKVLAFTLDNGYISEQAKDNVNRIVEKLGVDHIYGQTEHMNAIFIDSLNRHQNVCNGCFKTIYTLSTKIAMEKEIPFIVTGLSRGQFFETRLTEELFWDENLDVTKIDDTILEVRKLYHREEDAVRDLLEVSIFEDDDVFDKVQFVDFYRYSDVSLEHMISYLEDKVGWVRPTDTGRSTNCLINQVGIYVHKKEKGYSNYSFPYSWDVRLGHKTRDESLEEINEYIDEVEVKRIMEEIGYEESNTFGNDEKLVAYYTGDSSISSKALKKHLASKLPAYMMPSNFKFLEDMPLTKNGKVDKKTLKKINTEQLELETSYVAPRNEIDELIEGVWKDVLRLSKIGIHDNFIALGGHSLAAIRVTSRLNEALGMDIPLNKVFNLPTIEAYSNYLEKIMVELLGE</sequence>
<dbReference type="Gene3D" id="1.10.1200.10">
    <property type="entry name" value="ACP-like"/>
    <property type="match status" value="1"/>
</dbReference>
<dbReference type="PROSITE" id="PS00455">
    <property type="entry name" value="AMP_BINDING"/>
    <property type="match status" value="1"/>
</dbReference>
<accession>A0ABP9ELY1</accession>
<dbReference type="Gene3D" id="3.30.559.30">
    <property type="entry name" value="Nonribosomal peptide synthetase, condensation domain"/>
    <property type="match status" value="1"/>
</dbReference>
<evidence type="ECO:0000256" key="1">
    <source>
        <dbReference type="ARBA" id="ARBA00001957"/>
    </source>
</evidence>
<name>A0ABP9ELY1_9FLAO</name>
<dbReference type="InterPro" id="IPR010071">
    <property type="entry name" value="AA_adenyl_dom"/>
</dbReference>
<dbReference type="Proteomes" id="UP001500433">
    <property type="component" value="Unassembled WGS sequence"/>
</dbReference>
<keyword evidence="2" id="KW-0596">Phosphopantetheine</keyword>
<dbReference type="SUPFAM" id="SSF47336">
    <property type="entry name" value="ACP-like"/>
    <property type="match status" value="1"/>
</dbReference>
<keyword evidence="3" id="KW-0597">Phosphoprotein</keyword>
<dbReference type="Gene3D" id="2.30.38.10">
    <property type="entry name" value="Luciferase, Domain 3"/>
    <property type="match status" value="1"/>
</dbReference>
<dbReference type="Pfam" id="PF13193">
    <property type="entry name" value="AMP-binding_C"/>
    <property type="match status" value="1"/>
</dbReference>
<dbReference type="InterPro" id="IPR014729">
    <property type="entry name" value="Rossmann-like_a/b/a_fold"/>
</dbReference>
<dbReference type="Gene3D" id="3.30.300.30">
    <property type="match status" value="2"/>
</dbReference>
<evidence type="ECO:0000256" key="3">
    <source>
        <dbReference type="ARBA" id="ARBA00022553"/>
    </source>
</evidence>
<dbReference type="InterPro" id="IPR006162">
    <property type="entry name" value="Ppantetheine_attach_site"/>
</dbReference>
<dbReference type="PIRSF" id="PIRSF001617">
    <property type="entry name" value="Alpha-AR"/>
    <property type="match status" value="1"/>
</dbReference>
<proteinExistence type="predicted"/>
<dbReference type="SMART" id="SM00823">
    <property type="entry name" value="PKS_PP"/>
    <property type="match status" value="1"/>
</dbReference>
<dbReference type="Gene3D" id="3.30.559.10">
    <property type="entry name" value="Chloramphenicol acetyltransferase-like domain"/>
    <property type="match status" value="1"/>
</dbReference>
<evidence type="ECO:0000313" key="6">
    <source>
        <dbReference type="EMBL" id="GAA4882267.1"/>
    </source>
</evidence>
<dbReference type="InterPro" id="IPR020845">
    <property type="entry name" value="AMP-binding_CS"/>
</dbReference>
<dbReference type="Pfam" id="PF06508">
    <property type="entry name" value="QueC"/>
    <property type="match status" value="1"/>
</dbReference>
<dbReference type="InterPro" id="IPR009081">
    <property type="entry name" value="PP-bd_ACP"/>
</dbReference>
<dbReference type="Gene3D" id="3.40.50.620">
    <property type="entry name" value="HUPs"/>
    <property type="match status" value="1"/>
</dbReference>
<dbReference type="RefSeq" id="WP_345271865.1">
    <property type="nucleotide sequence ID" value="NZ_BAABJH010000001.1"/>
</dbReference>
<comment type="caution">
    <text evidence="6">The sequence shown here is derived from an EMBL/GenBank/DDBJ whole genome shotgun (WGS) entry which is preliminary data.</text>
</comment>
<dbReference type="InterPro" id="IPR023213">
    <property type="entry name" value="CAT-like_dom_sf"/>
</dbReference>
<evidence type="ECO:0000256" key="4">
    <source>
        <dbReference type="ARBA" id="ARBA00022785"/>
    </source>
</evidence>
<dbReference type="InterPro" id="IPR018317">
    <property type="entry name" value="QueC"/>
</dbReference>
<dbReference type="InterPro" id="IPR045851">
    <property type="entry name" value="AMP-bd_C_sf"/>
</dbReference>
<dbReference type="PROSITE" id="PS00012">
    <property type="entry name" value="PHOSPHOPANTETHEINE"/>
    <property type="match status" value="1"/>
</dbReference>